<accession>A0A1A9UR56</accession>
<dbReference type="EnsemblMetazoa" id="GAUT012721-RA">
    <property type="protein sequence ID" value="GAUT012721-PA"/>
    <property type="gene ID" value="GAUT012721"/>
</dbReference>
<proteinExistence type="predicted"/>
<dbReference type="Proteomes" id="UP000078200">
    <property type="component" value="Unassembled WGS sequence"/>
</dbReference>
<evidence type="ECO:0000256" key="1">
    <source>
        <dbReference type="SAM" id="MobiDB-lite"/>
    </source>
</evidence>
<feature type="region of interest" description="Disordered" evidence="1">
    <location>
        <begin position="1"/>
        <end position="23"/>
    </location>
</feature>
<dbReference type="AlphaFoldDB" id="A0A1A9UR56"/>
<dbReference type="VEuPathDB" id="VectorBase:GAUT012721"/>
<sequence length="120" mass="13112">MDNNGNDESDNSGSSTSSSATIRNCDNNAINTLTQTNNSANNIANVNGDECMNEAKESDDEEANSTLLSRLSHALPTVLLSTRPFIVETVMLVKHCGSKLNFPNVFLIQRPDAQIEHRFN</sequence>
<feature type="compositionally biased region" description="Acidic residues" evidence="1">
    <location>
        <begin position="1"/>
        <end position="10"/>
    </location>
</feature>
<dbReference type="STRING" id="7395.A0A1A9UR56"/>
<evidence type="ECO:0000313" key="2">
    <source>
        <dbReference type="EnsemblMetazoa" id="GAUT012721-PA"/>
    </source>
</evidence>
<protein>
    <submittedName>
        <fullName evidence="2">Uncharacterized protein</fullName>
    </submittedName>
</protein>
<organism evidence="2 3">
    <name type="scientific">Glossina austeni</name>
    <name type="common">Savannah tsetse fly</name>
    <dbReference type="NCBI Taxonomy" id="7395"/>
    <lineage>
        <taxon>Eukaryota</taxon>
        <taxon>Metazoa</taxon>
        <taxon>Ecdysozoa</taxon>
        <taxon>Arthropoda</taxon>
        <taxon>Hexapoda</taxon>
        <taxon>Insecta</taxon>
        <taxon>Pterygota</taxon>
        <taxon>Neoptera</taxon>
        <taxon>Endopterygota</taxon>
        <taxon>Diptera</taxon>
        <taxon>Brachycera</taxon>
        <taxon>Muscomorpha</taxon>
        <taxon>Hippoboscoidea</taxon>
        <taxon>Glossinidae</taxon>
        <taxon>Glossina</taxon>
    </lineage>
</organism>
<name>A0A1A9UR56_GLOAU</name>
<evidence type="ECO:0000313" key="3">
    <source>
        <dbReference type="Proteomes" id="UP000078200"/>
    </source>
</evidence>
<reference evidence="2" key="1">
    <citation type="submission" date="2020-05" db="UniProtKB">
        <authorList>
            <consortium name="EnsemblMetazoa"/>
        </authorList>
    </citation>
    <scope>IDENTIFICATION</scope>
    <source>
        <strain evidence="2">TTRI</strain>
    </source>
</reference>
<keyword evidence="3" id="KW-1185">Reference proteome</keyword>